<dbReference type="Proteomes" id="UP000714275">
    <property type="component" value="Unassembled WGS sequence"/>
</dbReference>
<evidence type="ECO:0000256" key="1">
    <source>
        <dbReference type="SAM" id="SignalP"/>
    </source>
</evidence>
<dbReference type="Gene3D" id="1.10.560.10">
    <property type="entry name" value="GroEL-like equatorial domain"/>
    <property type="match status" value="1"/>
</dbReference>
<keyword evidence="1" id="KW-0732">Signal</keyword>
<keyword evidence="3" id="KW-1185">Reference proteome</keyword>
<dbReference type="AlphaFoldDB" id="A0A9P6ZPP2"/>
<dbReference type="EMBL" id="JABBWD010000045">
    <property type="protein sequence ID" value="KAG1774012.1"/>
    <property type="molecule type" value="Genomic_DNA"/>
</dbReference>
<proteinExistence type="predicted"/>
<feature type="signal peptide" evidence="1">
    <location>
        <begin position="1"/>
        <end position="21"/>
    </location>
</feature>
<gene>
    <name evidence="2" type="ORF">EV702DRAFT_1048015</name>
</gene>
<dbReference type="SUPFAM" id="SSF48592">
    <property type="entry name" value="GroEL equatorial domain-like"/>
    <property type="match status" value="1"/>
</dbReference>
<name>A0A9P6ZPP2_9AGAM</name>
<protein>
    <submittedName>
        <fullName evidence="2">Uncharacterized protein</fullName>
    </submittedName>
</protein>
<organism evidence="2 3">
    <name type="scientific">Suillus placidus</name>
    <dbReference type="NCBI Taxonomy" id="48579"/>
    <lineage>
        <taxon>Eukaryota</taxon>
        <taxon>Fungi</taxon>
        <taxon>Dikarya</taxon>
        <taxon>Basidiomycota</taxon>
        <taxon>Agaricomycotina</taxon>
        <taxon>Agaricomycetes</taxon>
        <taxon>Agaricomycetidae</taxon>
        <taxon>Boletales</taxon>
        <taxon>Suillineae</taxon>
        <taxon>Suillaceae</taxon>
        <taxon>Suillus</taxon>
    </lineage>
</organism>
<evidence type="ECO:0000313" key="2">
    <source>
        <dbReference type="EMBL" id="KAG1774012.1"/>
    </source>
</evidence>
<evidence type="ECO:0000313" key="3">
    <source>
        <dbReference type="Proteomes" id="UP000714275"/>
    </source>
</evidence>
<accession>A0A9P6ZPP2</accession>
<dbReference type="InterPro" id="IPR027413">
    <property type="entry name" value="GROEL-like_equatorial_sf"/>
</dbReference>
<reference evidence="2" key="1">
    <citation type="journal article" date="2020" name="New Phytol.">
        <title>Comparative genomics reveals dynamic genome evolution in host specialist ectomycorrhizal fungi.</title>
        <authorList>
            <person name="Lofgren L.A."/>
            <person name="Nguyen N.H."/>
            <person name="Vilgalys R."/>
            <person name="Ruytinx J."/>
            <person name="Liao H.L."/>
            <person name="Branco S."/>
            <person name="Kuo A."/>
            <person name="LaButti K."/>
            <person name="Lipzen A."/>
            <person name="Andreopoulos W."/>
            <person name="Pangilinan J."/>
            <person name="Riley R."/>
            <person name="Hundley H."/>
            <person name="Na H."/>
            <person name="Barry K."/>
            <person name="Grigoriev I.V."/>
            <person name="Stajich J.E."/>
            <person name="Kennedy P.G."/>
        </authorList>
    </citation>
    <scope>NUCLEOTIDE SEQUENCE</scope>
    <source>
        <strain evidence="2">DOB743</strain>
    </source>
</reference>
<feature type="chain" id="PRO_5040400155" evidence="1">
    <location>
        <begin position="22"/>
        <end position="164"/>
    </location>
</feature>
<sequence>MSSKSIHSLFFSNVVVVAVQSLDPNESHIGAKNIPGDGFIRAHSEACGIIPRQICNNAAIDIVHKLRKRHAAGKKWFGEDVDGTENIRDNMEAFICGPPALRSSSGTQSAVQPRPHVSSSVLTRHKAQGRKHHLVQQLVLSGAGAGACQGDEGDGITGKRLEEM</sequence>
<comment type="caution">
    <text evidence="2">The sequence shown here is derived from an EMBL/GenBank/DDBJ whole genome shotgun (WGS) entry which is preliminary data.</text>
</comment>